<dbReference type="EMBL" id="PVZS01000020">
    <property type="protein sequence ID" value="PSC03850.1"/>
    <property type="molecule type" value="Genomic_DNA"/>
</dbReference>
<dbReference type="Proteomes" id="UP000239772">
    <property type="component" value="Unassembled WGS sequence"/>
</dbReference>
<dbReference type="OrthoDB" id="118811at2"/>
<reference evidence="3" key="1">
    <citation type="submission" date="2018-03" db="EMBL/GenBank/DDBJ databases">
        <authorList>
            <person name="Sun L."/>
            <person name="Liu H."/>
            <person name="Chen W."/>
            <person name="Huang K."/>
            <person name="Liu W."/>
            <person name="Gao X."/>
        </authorList>
    </citation>
    <scope>NUCLEOTIDE SEQUENCE [LARGE SCALE GENOMIC DNA]</scope>
    <source>
        <strain evidence="3">SH9</strain>
    </source>
</reference>
<dbReference type="Pfam" id="PF07812">
    <property type="entry name" value="TfuA"/>
    <property type="match status" value="1"/>
</dbReference>
<protein>
    <recommendedName>
        <fullName evidence="1">TfuA-like core domain-containing protein</fullName>
    </recommendedName>
</protein>
<dbReference type="AlphaFoldDB" id="A0A2T1HQC8"/>
<dbReference type="InterPro" id="IPR012924">
    <property type="entry name" value="TfuA_core"/>
</dbReference>
<name>A0A2T1HQC8_9HYPH</name>
<sequence length="421" mass="45849">MRILPPAAQGDLYRAILDHRPRAVGIVDGYFHQVPSVWHREVLWAMSEGVAVFGAASMGALRAAELCDFGMVGVGRVFEAYRDGRYGSFPELFENDDEVAVLHGPPETGFLRLSDALVDLRQGLIEASDAGVISAALRDRLAAEAAALPYGERSAEALLASPSLEGEAAQALRLWWERGYESQKRRDAIALIARMEAWLSTGEPAPPPSFVFQRAGVWEAFVAGEARRRAETLSPDEQLVIDDLQLDPPAWAALRRAAGREPGGSLAEDARDCLLRWRESRGLRSRPALDAWMAANGLDQAGLAALFERVARRGGAHVTPAGFRDVIDHLRITDRYAAALARARRHAELLSANPDAPPARPSAMSLAERYGVIDASALGAETLERAARRLCYGDASALAQALEMRRKLELAGVADFEREAR</sequence>
<accession>A0A2T1HQC8</accession>
<keyword evidence="3" id="KW-1185">Reference proteome</keyword>
<proteinExistence type="predicted"/>
<evidence type="ECO:0000313" key="2">
    <source>
        <dbReference type="EMBL" id="PSC03850.1"/>
    </source>
</evidence>
<gene>
    <name evidence="2" type="ORF">SLNSH_16785</name>
</gene>
<feature type="domain" description="TfuA-like core" evidence="1">
    <location>
        <begin position="28"/>
        <end position="154"/>
    </location>
</feature>
<evidence type="ECO:0000259" key="1">
    <source>
        <dbReference type="Pfam" id="PF07812"/>
    </source>
</evidence>
<evidence type="ECO:0000313" key="3">
    <source>
        <dbReference type="Proteomes" id="UP000239772"/>
    </source>
</evidence>
<organism evidence="2 3">
    <name type="scientific">Alsobacter soli</name>
    <dbReference type="NCBI Taxonomy" id="2109933"/>
    <lineage>
        <taxon>Bacteria</taxon>
        <taxon>Pseudomonadati</taxon>
        <taxon>Pseudomonadota</taxon>
        <taxon>Alphaproteobacteria</taxon>
        <taxon>Hyphomicrobiales</taxon>
        <taxon>Alsobacteraceae</taxon>
        <taxon>Alsobacter</taxon>
    </lineage>
</organism>
<comment type="caution">
    <text evidence="2">The sequence shown here is derived from an EMBL/GenBank/DDBJ whole genome shotgun (WGS) entry which is preliminary data.</text>
</comment>